<feature type="region of interest" description="Disordered" evidence="1">
    <location>
        <begin position="65"/>
        <end position="86"/>
    </location>
</feature>
<evidence type="ECO:0000313" key="2">
    <source>
        <dbReference type="EMBL" id="KAJ8276408.1"/>
    </source>
</evidence>
<evidence type="ECO:0000256" key="1">
    <source>
        <dbReference type="SAM" id="MobiDB-lite"/>
    </source>
</evidence>
<gene>
    <name evidence="2" type="ORF">COCON_G00081600</name>
</gene>
<reference evidence="2" key="1">
    <citation type="journal article" date="2023" name="Science">
        <title>Genome structures resolve the early diversification of teleost fishes.</title>
        <authorList>
            <person name="Parey E."/>
            <person name="Louis A."/>
            <person name="Montfort J."/>
            <person name="Bouchez O."/>
            <person name="Roques C."/>
            <person name="Iampietro C."/>
            <person name="Lluch J."/>
            <person name="Castinel A."/>
            <person name="Donnadieu C."/>
            <person name="Desvignes T."/>
            <person name="Floi Bucao C."/>
            <person name="Jouanno E."/>
            <person name="Wen M."/>
            <person name="Mejri S."/>
            <person name="Dirks R."/>
            <person name="Jansen H."/>
            <person name="Henkel C."/>
            <person name="Chen W.J."/>
            <person name="Zahm M."/>
            <person name="Cabau C."/>
            <person name="Klopp C."/>
            <person name="Thompson A.W."/>
            <person name="Robinson-Rechavi M."/>
            <person name="Braasch I."/>
            <person name="Lecointre G."/>
            <person name="Bobe J."/>
            <person name="Postlethwait J.H."/>
            <person name="Berthelot C."/>
            <person name="Roest Crollius H."/>
            <person name="Guiguen Y."/>
        </authorList>
    </citation>
    <scope>NUCLEOTIDE SEQUENCE</scope>
    <source>
        <strain evidence="2">Concon-B</strain>
    </source>
</reference>
<dbReference type="EMBL" id="JAFJMO010000005">
    <property type="protein sequence ID" value="KAJ8276408.1"/>
    <property type="molecule type" value="Genomic_DNA"/>
</dbReference>
<accession>A0A9Q1DPR6</accession>
<sequence>MAIEVLDHECQQMMPSGYDCGRPPSPSTDDFEKVSSSPCLLLPCEIQVILYRRFLSSSYDNLHWTNRTVRSPTQTETGEQISTEPL</sequence>
<proteinExistence type="predicted"/>
<keyword evidence="3" id="KW-1185">Reference proteome</keyword>
<dbReference type="AlphaFoldDB" id="A0A9Q1DPR6"/>
<organism evidence="2 3">
    <name type="scientific">Conger conger</name>
    <name type="common">Conger eel</name>
    <name type="synonym">Muraena conger</name>
    <dbReference type="NCBI Taxonomy" id="82655"/>
    <lineage>
        <taxon>Eukaryota</taxon>
        <taxon>Metazoa</taxon>
        <taxon>Chordata</taxon>
        <taxon>Craniata</taxon>
        <taxon>Vertebrata</taxon>
        <taxon>Euteleostomi</taxon>
        <taxon>Actinopterygii</taxon>
        <taxon>Neopterygii</taxon>
        <taxon>Teleostei</taxon>
        <taxon>Anguilliformes</taxon>
        <taxon>Congridae</taxon>
        <taxon>Conger</taxon>
    </lineage>
</organism>
<name>A0A9Q1DPR6_CONCO</name>
<protein>
    <submittedName>
        <fullName evidence="2">Uncharacterized protein</fullName>
    </submittedName>
</protein>
<evidence type="ECO:0000313" key="3">
    <source>
        <dbReference type="Proteomes" id="UP001152803"/>
    </source>
</evidence>
<comment type="caution">
    <text evidence="2">The sequence shown here is derived from an EMBL/GenBank/DDBJ whole genome shotgun (WGS) entry which is preliminary data.</text>
</comment>
<dbReference type="Proteomes" id="UP001152803">
    <property type="component" value="Unassembled WGS sequence"/>
</dbReference>